<gene>
    <name evidence="1" type="ORF">SAMN04487895_1084</name>
</gene>
<protein>
    <submittedName>
        <fullName evidence="1">Uncharacterized protein</fullName>
    </submittedName>
</protein>
<organism evidence="1 2">
    <name type="scientific">Paenibacillus sophorae</name>
    <dbReference type="NCBI Taxonomy" id="1333845"/>
    <lineage>
        <taxon>Bacteria</taxon>
        <taxon>Bacillati</taxon>
        <taxon>Bacillota</taxon>
        <taxon>Bacilli</taxon>
        <taxon>Bacillales</taxon>
        <taxon>Paenibacillaceae</taxon>
        <taxon>Paenibacillus</taxon>
    </lineage>
</organism>
<proteinExistence type="predicted"/>
<evidence type="ECO:0000313" key="2">
    <source>
        <dbReference type="Proteomes" id="UP000198809"/>
    </source>
</evidence>
<name>A0A1H8Q002_9BACL</name>
<sequence>MTSDKNIFTRRALRPLVCGRHFEEAESAENPAPTNHVAAVPLSLKSVRVREYQNVR</sequence>
<dbReference type="Proteomes" id="UP000198809">
    <property type="component" value="Unassembled WGS sequence"/>
</dbReference>
<evidence type="ECO:0000313" key="1">
    <source>
        <dbReference type="EMBL" id="SEO47247.1"/>
    </source>
</evidence>
<dbReference type="EMBL" id="FODH01000008">
    <property type="protein sequence ID" value="SEO47247.1"/>
    <property type="molecule type" value="Genomic_DNA"/>
</dbReference>
<reference evidence="1 2" key="1">
    <citation type="submission" date="2016-10" db="EMBL/GenBank/DDBJ databases">
        <authorList>
            <person name="de Groot N.N."/>
        </authorList>
    </citation>
    <scope>NUCLEOTIDE SEQUENCE [LARGE SCALE GENOMIC DNA]</scope>
    <source>
        <strain evidence="1 2">CGMCC 1.10238</strain>
    </source>
</reference>
<dbReference type="AlphaFoldDB" id="A0A1H8Q002"/>
<accession>A0A1H8Q002</accession>